<feature type="region of interest" description="Disordered" evidence="1">
    <location>
        <begin position="106"/>
        <end position="141"/>
    </location>
</feature>
<evidence type="ECO:0000313" key="3">
    <source>
        <dbReference type="Proteomes" id="UP000478052"/>
    </source>
</evidence>
<comment type="caution">
    <text evidence="2">The sequence shown here is derived from an EMBL/GenBank/DDBJ whole genome shotgun (WGS) entry which is preliminary data.</text>
</comment>
<protein>
    <submittedName>
        <fullName evidence="2">SAP domain-containing protein</fullName>
    </submittedName>
</protein>
<name>A0A6G0VIX6_APHCR</name>
<dbReference type="AlphaFoldDB" id="A0A6G0VIX6"/>
<keyword evidence="3" id="KW-1185">Reference proteome</keyword>
<reference evidence="2 3" key="1">
    <citation type="submission" date="2019-08" db="EMBL/GenBank/DDBJ databases">
        <title>Whole genome of Aphis craccivora.</title>
        <authorList>
            <person name="Voronova N.V."/>
            <person name="Shulinski R.S."/>
            <person name="Bandarenka Y.V."/>
            <person name="Zhorov D.G."/>
            <person name="Warner D."/>
        </authorList>
    </citation>
    <scope>NUCLEOTIDE SEQUENCE [LARGE SCALE GENOMIC DNA]</scope>
    <source>
        <strain evidence="2">180601</strain>
        <tissue evidence="2">Whole Body</tissue>
    </source>
</reference>
<organism evidence="2 3">
    <name type="scientific">Aphis craccivora</name>
    <name type="common">Cowpea aphid</name>
    <dbReference type="NCBI Taxonomy" id="307492"/>
    <lineage>
        <taxon>Eukaryota</taxon>
        <taxon>Metazoa</taxon>
        <taxon>Ecdysozoa</taxon>
        <taxon>Arthropoda</taxon>
        <taxon>Hexapoda</taxon>
        <taxon>Insecta</taxon>
        <taxon>Pterygota</taxon>
        <taxon>Neoptera</taxon>
        <taxon>Paraneoptera</taxon>
        <taxon>Hemiptera</taxon>
        <taxon>Sternorrhyncha</taxon>
        <taxon>Aphidomorpha</taxon>
        <taxon>Aphidoidea</taxon>
        <taxon>Aphididae</taxon>
        <taxon>Aphidini</taxon>
        <taxon>Aphis</taxon>
        <taxon>Aphis</taxon>
    </lineage>
</organism>
<feature type="non-terminal residue" evidence="2">
    <location>
        <position position="212"/>
    </location>
</feature>
<sequence length="212" mass="24250">HDCCGAIRRTRHLPNRDSSNLVELNSRIAEIERDLRETATVPRWLSAGQPRAPVTFADSHVRTYSSPPPPTCDRTYKRTINTTNNEPNFNANIGIEIRDRRNYGNTDHASSIRIGTASHYTEPTTRSGVQGNRRLSSPEKNTRTRKILFKIASRYSGIPPSEWVRLIPDQLSESTSTWYKMVKSMSLTWDEFVIEFADRWDSPAIRSQLMAD</sequence>
<feature type="non-terminal residue" evidence="2">
    <location>
        <position position="1"/>
    </location>
</feature>
<dbReference type="EMBL" id="VUJU01016534">
    <property type="protein sequence ID" value="KAF0688773.1"/>
    <property type="molecule type" value="Genomic_DNA"/>
</dbReference>
<evidence type="ECO:0000256" key="1">
    <source>
        <dbReference type="SAM" id="MobiDB-lite"/>
    </source>
</evidence>
<dbReference type="Proteomes" id="UP000478052">
    <property type="component" value="Unassembled WGS sequence"/>
</dbReference>
<proteinExistence type="predicted"/>
<evidence type="ECO:0000313" key="2">
    <source>
        <dbReference type="EMBL" id="KAF0688773.1"/>
    </source>
</evidence>
<gene>
    <name evidence="2" type="ORF">FWK35_00034454</name>
</gene>
<feature type="compositionally biased region" description="Polar residues" evidence="1">
    <location>
        <begin position="118"/>
        <end position="135"/>
    </location>
</feature>
<accession>A0A6G0VIX6</accession>